<proteinExistence type="predicted"/>
<dbReference type="Proteomes" id="UP000054538">
    <property type="component" value="Unassembled WGS sequence"/>
</dbReference>
<dbReference type="EMBL" id="KN825990">
    <property type="protein sequence ID" value="KIK80552.1"/>
    <property type="molecule type" value="Genomic_DNA"/>
</dbReference>
<keyword evidence="2" id="KW-1185">Reference proteome</keyword>
<reference evidence="1 2" key="1">
    <citation type="submission" date="2014-04" db="EMBL/GenBank/DDBJ databases">
        <authorList>
            <consortium name="DOE Joint Genome Institute"/>
            <person name="Kuo A."/>
            <person name="Kohler A."/>
            <person name="Jargeat P."/>
            <person name="Nagy L.G."/>
            <person name="Floudas D."/>
            <person name="Copeland A."/>
            <person name="Barry K.W."/>
            <person name="Cichocki N."/>
            <person name="Veneault-Fourrey C."/>
            <person name="LaButti K."/>
            <person name="Lindquist E.A."/>
            <person name="Lipzen A."/>
            <person name="Lundell T."/>
            <person name="Morin E."/>
            <person name="Murat C."/>
            <person name="Sun H."/>
            <person name="Tunlid A."/>
            <person name="Henrissat B."/>
            <person name="Grigoriev I.V."/>
            <person name="Hibbett D.S."/>
            <person name="Martin F."/>
            <person name="Nordberg H.P."/>
            <person name="Cantor M.N."/>
            <person name="Hua S.X."/>
        </authorList>
    </citation>
    <scope>NUCLEOTIDE SEQUENCE [LARGE SCALE GENOMIC DNA]</scope>
    <source>
        <strain evidence="1 2">Ve08.2h10</strain>
    </source>
</reference>
<protein>
    <submittedName>
        <fullName evidence="1">Uncharacterized protein</fullName>
    </submittedName>
</protein>
<reference evidence="2" key="2">
    <citation type="submission" date="2015-01" db="EMBL/GenBank/DDBJ databases">
        <title>Evolutionary Origins and Diversification of the Mycorrhizal Mutualists.</title>
        <authorList>
            <consortium name="DOE Joint Genome Institute"/>
            <consortium name="Mycorrhizal Genomics Consortium"/>
            <person name="Kohler A."/>
            <person name="Kuo A."/>
            <person name="Nagy L.G."/>
            <person name="Floudas D."/>
            <person name="Copeland A."/>
            <person name="Barry K.W."/>
            <person name="Cichocki N."/>
            <person name="Veneault-Fourrey C."/>
            <person name="LaButti K."/>
            <person name="Lindquist E.A."/>
            <person name="Lipzen A."/>
            <person name="Lundell T."/>
            <person name="Morin E."/>
            <person name="Murat C."/>
            <person name="Riley R."/>
            <person name="Ohm R."/>
            <person name="Sun H."/>
            <person name="Tunlid A."/>
            <person name="Henrissat B."/>
            <person name="Grigoriev I.V."/>
            <person name="Hibbett D.S."/>
            <person name="Martin F."/>
        </authorList>
    </citation>
    <scope>NUCLEOTIDE SEQUENCE [LARGE SCALE GENOMIC DNA]</scope>
    <source>
        <strain evidence="2">Ve08.2h10</strain>
    </source>
</reference>
<name>A0A0D0CCR7_9AGAM</name>
<organism evidence="1 2">
    <name type="scientific">Paxillus rubicundulus Ve08.2h10</name>
    <dbReference type="NCBI Taxonomy" id="930991"/>
    <lineage>
        <taxon>Eukaryota</taxon>
        <taxon>Fungi</taxon>
        <taxon>Dikarya</taxon>
        <taxon>Basidiomycota</taxon>
        <taxon>Agaricomycotina</taxon>
        <taxon>Agaricomycetes</taxon>
        <taxon>Agaricomycetidae</taxon>
        <taxon>Boletales</taxon>
        <taxon>Paxilineae</taxon>
        <taxon>Paxillaceae</taxon>
        <taxon>Paxillus</taxon>
    </lineage>
</organism>
<accession>A0A0D0CCR7</accession>
<evidence type="ECO:0000313" key="2">
    <source>
        <dbReference type="Proteomes" id="UP000054538"/>
    </source>
</evidence>
<evidence type="ECO:0000313" key="1">
    <source>
        <dbReference type="EMBL" id="KIK80552.1"/>
    </source>
</evidence>
<sequence length="53" mass="5941">MVVCHCSTCGPQGMEVTSDENQKHQRNDLANLAREGQSIIGVLFLLHNFTRLK</sequence>
<dbReference type="InParanoid" id="A0A0D0CCR7"/>
<dbReference type="AlphaFoldDB" id="A0A0D0CCR7"/>
<dbReference type="HOGENOM" id="CLU_3069327_0_0_1"/>
<gene>
    <name evidence="1" type="ORF">PAXRUDRAFT_158378</name>
</gene>